<reference evidence="2" key="1">
    <citation type="submission" date="2022-11" db="UniProtKB">
        <authorList>
            <consortium name="WormBaseParasite"/>
        </authorList>
    </citation>
    <scope>IDENTIFICATION</scope>
</reference>
<accession>A0AC35EV64</accession>
<protein>
    <submittedName>
        <fullName evidence="2">C-type lectin domain-containing protein</fullName>
    </submittedName>
</protein>
<organism evidence="1 2">
    <name type="scientific">Panagrolaimus sp. PS1159</name>
    <dbReference type="NCBI Taxonomy" id="55785"/>
    <lineage>
        <taxon>Eukaryota</taxon>
        <taxon>Metazoa</taxon>
        <taxon>Ecdysozoa</taxon>
        <taxon>Nematoda</taxon>
        <taxon>Chromadorea</taxon>
        <taxon>Rhabditida</taxon>
        <taxon>Tylenchina</taxon>
        <taxon>Panagrolaimomorpha</taxon>
        <taxon>Panagrolaimoidea</taxon>
        <taxon>Panagrolaimidae</taxon>
        <taxon>Panagrolaimus</taxon>
    </lineage>
</organism>
<proteinExistence type="predicted"/>
<dbReference type="WBParaSite" id="PS1159_v2.g11027.t1">
    <property type="protein sequence ID" value="PS1159_v2.g11027.t1"/>
    <property type="gene ID" value="PS1159_v2.g11027"/>
</dbReference>
<sequence>MNSFQKFPRLLYFSAFIILLSTICIDATETYSSEDQLPLTDDYKFHRRPAHGISDPGSPWITGPKNKKYQFHVGRQSWLAAREHCLGQNSDLVTISSAEELEWILGHYSPQYPNLKDRLVQIGLLIDTNYGTREWRWVNKTPLKHDILSWVTGEPFDHADGRERCAILRVNNKNIDDVDCDLPGSMTMMYRFVCERTHEEHVKHEEVNNPLWKKLQDILDFFGISGGQEETSGEKNSTKSGENDEDYWEMSKKNATTPSNIEENKTETEEIAVESKNEDIEGSGVEVDKIEETPSSVSPPQAQGTKTLDNALVSDELIVNENLAKINEKSAEVKPTTATGDILLETASIETTRTTKADPLEKISSNKDGKTRLENEYVDVLERNMEKLEKIVSAVEKMIDPMEEEFAAPKPKIVKDGIVKKENKHKQVGFMNSNEFFSPMFGGDYPTRFEAPRPNHQFSHDDIPPFGGAMFGMFNNLLNHMGFMGAR</sequence>
<name>A0AC35EV64_9BILA</name>
<evidence type="ECO:0000313" key="1">
    <source>
        <dbReference type="Proteomes" id="UP000887580"/>
    </source>
</evidence>
<evidence type="ECO:0000313" key="2">
    <source>
        <dbReference type="WBParaSite" id="PS1159_v2.g11027.t1"/>
    </source>
</evidence>
<dbReference type="Proteomes" id="UP000887580">
    <property type="component" value="Unplaced"/>
</dbReference>